<dbReference type="NCBIfam" id="NF002469">
    <property type="entry name" value="PRK01712.1"/>
    <property type="match status" value="1"/>
</dbReference>
<dbReference type="Pfam" id="PF02599">
    <property type="entry name" value="CsrA"/>
    <property type="match status" value="1"/>
</dbReference>
<gene>
    <name evidence="5" type="primary">csrA</name>
    <name evidence="7" type="ORF">SAMN05660642_04401</name>
</gene>
<evidence type="ECO:0000256" key="3">
    <source>
        <dbReference type="ARBA" id="ARBA00022845"/>
    </source>
</evidence>
<dbReference type="Proteomes" id="UP000198680">
    <property type="component" value="Unassembled WGS sequence"/>
</dbReference>
<comment type="function">
    <text evidence="5">A translational regulator that binds mRNA to regulate translation initiation and/or mRNA stability. Usually binds in the 5'-UTR at or near the Shine-Dalgarno sequence preventing ribosome-binding, thus repressing translation. Its main target seems to be the major flagellin gene, while its function is anatagonized by FliW.</text>
</comment>
<keyword evidence="4 5" id="KW-0694">RNA-binding</keyword>
<dbReference type="InterPro" id="IPR036107">
    <property type="entry name" value="CsrA_sf"/>
</dbReference>
<reference evidence="8" key="1">
    <citation type="submission" date="2016-10" db="EMBL/GenBank/DDBJ databases">
        <authorList>
            <person name="Varghese N."/>
            <person name="Submissions S."/>
        </authorList>
    </citation>
    <scope>NUCLEOTIDE SEQUENCE [LARGE SCALE GENOMIC DNA]</scope>
    <source>
        <strain evidence="8">DSM 45419</strain>
    </source>
</reference>
<keyword evidence="3 5" id="KW-0810">Translation regulation</keyword>
<keyword evidence="1 5" id="KW-0963">Cytoplasm</keyword>
<feature type="compositionally biased region" description="Low complexity" evidence="6">
    <location>
        <begin position="89"/>
        <end position="107"/>
    </location>
</feature>
<evidence type="ECO:0000256" key="2">
    <source>
        <dbReference type="ARBA" id="ARBA00022491"/>
    </source>
</evidence>
<sequence length="115" mass="11672">MLTLTRSVGETIRIGDDIEVHVVEVRGGTVRLGFKAPREVTIHREEVYRQIAEANMLAAQVTADTLGALAAFAPASASADTAEPVAQDGPGAEPTASPAAAAPAGHGQVTKGSVG</sequence>
<dbReference type="AlphaFoldDB" id="A0A1G9ZQN5"/>
<organism evidence="7 8">
    <name type="scientific">Geodermatophilus siccatus</name>
    <dbReference type="NCBI Taxonomy" id="1137991"/>
    <lineage>
        <taxon>Bacteria</taxon>
        <taxon>Bacillati</taxon>
        <taxon>Actinomycetota</taxon>
        <taxon>Actinomycetes</taxon>
        <taxon>Geodermatophilales</taxon>
        <taxon>Geodermatophilaceae</taxon>
        <taxon>Geodermatophilus</taxon>
    </lineage>
</organism>
<name>A0A1G9ZQN5_9ACTN</name>
<dbReference type="GO" id="GO:0044781">
    <property type="term" value="P:bacterial-type flagellum organization"/>
    <property type="evidence" value="ECO:0007669"/>
    <property type="project" value="UniProtKB-KW"/>
</dbReference>
<feature type="region of interest" description="Disordered" evidence="6">
    <location>
        <begin position="77"/>
        <end position="115"/>
    </location>
</feature>
<dbReference type="NCBIfam" id="TIGR00202">
    <property type="entry name" value="csrA"/>
    <property type="match status" value="1"/>
</dbReference>
<dbReference type="FunFam" id="2.60.40.4380:FF:000002">
    <property type="entry name" value="Translational regulator CsrA"/>
    <property type="match status" value="1"/>
</dbReference>
<dbReference type="GO" id="GO:0006109">
    <property type="term" value="P:regulation of carbohydrate metabolic process"/>
    <property type="evidence" value="ECO:0007669"/>
    <property type="project" value="InterPro"/>
</dbReference>
<comment type="similarity">
    <text evidence="5">Belongs to the CsrA/RsmA family.</text>
</comment>
<dbReference type="HAMAP" id="MF_00167">
    <property type="entry name" value="CsrA"/>
    <property type="match status" value="1"/>
</dbReference>
<dbReference type="GO" id="GO:0005829">
    <property type="term" value="C:cytosol"/>
    <property type="evidence" value="ECO:0007669"/>
    <property type="project" value="TreeGrafter"/>
</dbReference>
<evidence type="ECO:0000256" key="1">
    <source>
        <dbReference type="ARBA" id="ARBA00022490"/>
    </source>
</evidence>
<dbReference type="PANTHER" id="PTHR34984:SF1">
    <property type="entry name" value="CARBON STORAGE REGULATOR"/>
    <property type="match status" value="1"/>
</dbReference>
<dbReference type="Gene3D" id="2.60.40.4380">
    <property type="entry name" value="Translational regulator CsrA"/>
    <property type="match status" value="1"/>
</dbReference>
<dbReference type="RefSeq" id="WP_425431625.1">
    <property type="nucleotide sequence ID" value="NZ_FNHE01000014.1"/>
</dbReference>
<accession>A0A1G9ZQN5</accession>
<dbReference type="GO" id="GO:1902208">
    <property type="term" value="P:regulation of bacterial-type flagellum assembly"/>
    <property type="evidence" value="ECO:0007669"/>
    <property type="project" value="UniProtKB-UniRule"/>
</dbReference>
<evidence type="ECO:0000313" key="8">
    <source>
        <dbReference type="Proteomes" id="UP000198680"/>
    </source>
</evidence>
<keyword evidence="8" id="KW-1185">Reference proteome</keyword>
<proteinExistence type="inferred from homology"/>
<dbReference type="GO" id="GO:0006402">
    <property type="term" value="P:mRNA catabolic process"/>
    <property type="evidence" value="ECO:0007669"/>
    <property type="project" value="InterPro"/>
</dbReference>
<dbReference type="GO" id="GO:0045947">
    <property type="term" value="P:negative regulation of translational initiation"/>
    <property type="evidence" value="ECO:0007669"/>
    <property type="project" value="UniProtKB-UniRule"/>
</dbReference>
<evidence type="ECO:0000256" key="5">
    <source>
        <dbReference type="HAMAP-Rule" id="MF_00167"/>
    </source>
</evidence>
<dbReference type="STRING" id="1137991.SAMN05660642_04401"/>
<keyword evidence="5" id="KW-1005">Bacterial flagellum biogenesis</keyword>
<protein>
    <recommendedName>
        <fullName evidence="5">Translational regulator CsrA</fullName>
    </recommendedName>
</protein>
<evidence type="ECO:0000256" key="4">
    <source>
        <dbReference type="ARBA" id="ARBA00022884"/>
    </source>
</evidence>
<dbReference type="GO" id="GO:0048027">
    <property type="term" value="F:mRNA 5'-UTR binding"/>
    <property type="evidence" value="ECO:0007669"/>
    <property type="project" value="UniProtKB-UniRule"/>
</dbReference>
<dbReference type="PANTHER" id="PTHR34984">
    <property type="entry name" value="CARBON STORAGE REGULATOR"/>
    <property type="match status" value="1"/>
</dbReference>
<dbReference type="EMBL" id="FNHE01000014">
    <property type="protein sequence ID" value="SDN23882.1"/>
    <property type="molecule type" value="Genomic_DNA"/>
</dbReference>
<comment type="subcellular location">
    <subcellularLocation>
        <location evidence="5">Cytoplasm</location>
    </subcellularLocation>
</comment>
<evidence type="ECO:0000256" key="6">
    <source>
        <dbReference type="SAM" id="MobiDB-lite"/>
    </source>
</evidence>
<comment type="subunit">
    <text evidence="5">Homodimer; the beta-strands of each monomer intercalate to form a hydrophobic core, while the alpha-helices form wings that extend away from the core.</text>
</comment>
<dbReference type="SUPFAM" id="SSF117130">
    <property type="entry name" value="CsrA-like"/>
    <property type="match status" value="1"/>
</dbReference>
<evidence type="ECO:0000313" key="7">
    <source>
        <dbReference type="EMBL" id="SDN23882.1"/>
    </source>
</evidence>
<keyword evidence="2 5" id="KW-0678">Repressor</keyword>
<dbReference type="InterPro" id="IPR003751">
    <property type="entry name" value="CsrA"/>
</dbReference>